<evidence type="ECO:0000313" key="1">
    <source>
        <dbReference type="EMBL" id="MEY8772605.1"/>
    </source>
</evidence>
<name>A0ABV4ECE1_9GAMM</name>
<sequence>MSNNVNKPDQNGSLIASTDAAWEEGVLGRSEAHVKISSEASAAAFEKEINEALELQPISIRLNKSLIEDLKMIAELAGLGYQPLIRQVLTRFTDCEKKRILRQVHSEEMKKQSGKKAKKVA</sequence>
<evidence type="ECO:0000313" key="2">
    <source>
        <dbReference type="Proteomes" id="UP001565243"/>
    </source>
</evidence>
<dbReference type="Proteomes" id="UP001565243">
    <property type="component" value="Unassembled WGS sequence"/>
</dbReference>
<accession>A0ABV4ECE1</accession>
<reference evidence="1 2" key="1">
    <citation type="submission" date="2024-07" db="EMBL/GenBank/DDBJ databases">
        <authorList>
            <person name="Hebao G."/>
        </authorList>
    </citation>
    <scope>NUCLEOTIDE SEQUENCE [LARGE SCALE GENOMIC DNA]</scope>
    <source>
        <strain evidence="1 2">ACCC 02193</strain>
    </source>
</reference>
<comment type="caution">
    <text evidence="1">The sequence shown here is derived from an EMBL/GenBank/DDBJ whole genome shotgun (WGS) entry which is preliminary data.</text>
</comment>
<dbReference type="EMBL" id="JBGFFX010000014">
    <property type="protein sequence ID" value="MEY8772605.1"/>
    <property type="molecule type" value="Genomic_DNA"/>
</dbReference>
<gene>
    <name evidence="1" type="ORF">AB6T85_19545</name>
</gene>
<organism evidence="1 2">
    <name type="scientific">Erwinia aeris</name>
    <dbReference type="NCBI Taxonomy" id="3239803"/>
    <lineage>
        <taxon>Bacteria</taxon>
        <taxon>Pseudomonadati</taxon>
        <taxon>Pseudomonadota</taxon>
        <taxon>Gammaproteobacteria</taxon>
        <taxon>Enterobacterales</taxon>
        <taxon>Erwiniaceae</taxon>
        <taxon>Erwinia</taxon>
    </lineage>
</organism>
<evidence type="ECO:0008006" key="3">
    <source>
        <dbReference type="Google" id="ProtNLM"/>
    </source>
</evidence>
<proteinExistence type="predicted"/>
<dbReference type="RefSeq" id="WP_369896410.1">
    <property type="nucleotide sequence ID" value="NZ_JBGFFX010000014.1"/>
</dbReference>
<protein>
    <recommendedName>
        <fullName evidence="3">DNA-binding protein</fullName>
    </recommendedName>
</protein>
<keyword evidence="2" id="KW-1185">Reference proteome</keyword>